<reference evidence="11 12" key="1">
    <citation type="submission" date="2023-07" db="EMBL/GenBank/DDBJ databases">
        <title>Sequencing the genomes of 1000 actinobacteria strains.</title>
        <authorList>
            <person name="Klenk H.-P."/>
        </authorList>
    </citation>
    <scope>NUCLEOTIDE SEQUENCE [LARGE SCALE GENOMIC DNA]</scope>
    <source>
        <strain evidence="11 12">DSM 15539</strain>
    </source>
</reference>
<keyword evidence="2" id="KW-0964">Secreted</keyword>
<dbReference type="Pfam" id="PF00746">
    <property type="entry name" value="Gram_pos_anchor"/>
    <property type="match status" value="1"/>
</dbReference>
<dbReference type="Pfam" id="PF17802">
    <property type="entry name" value="SpaA"/>
    <property type="match status" value="1"/>
</dbReference>
<keyword evidence="12" id="KW-1185">Reference proteome</keyword>
<dbReference type="InterPro" id="IPR013783">
    <property type="entry name" value="Ig-like_fold"/>
</dbReference>
<evidence type="ECO:0000313" key="11">
    <source>
        <dbReference type="EMBL" id="MDR6939909.1"/>
    </source>
</evidence>
<feature type="region of interest" description="Disordered" evidence="5">
    <location>
        <begin position="28"/>
        <end position="47"/>
    </location>
</feature>
<dbReference type="InterPro" id="IPR019931">
    <property type="entry name" value="LPXTG_anchor"/>
</dbReference>
<dbReference type="NCBIfam" id="TIGR01167">
    <property type="entry name" value="LPXTG_anchor"/>
    <property type="match status" value="1"/>
</dbReference>
<evidence type="ECO:0000259" key="8">
    <source>
        <dbReference type="Pfam" id="PF00746"/>
    </source>
</evidence>
<dbReference type="InterPro" id="IPR032364">
    <property type="entry name" value="GramPos_pilinD1_N"/>
</dbReference>
<evidence type="ECO:0000256" key="2">
    <source>
        <dbReference type="ARBA" id="ARBA00022525"/>
    </source>
</evidence>
<dbReference type="InterPro" id="IPR048052">
    <property type="entry name" value="FM1-like"/>
</dbReference>
<keyword evidence="4" id="KW-0572">Peptidoglycan-anchor</keyword>
<evidence type="ECO:0000256" key="6">
    <source>
        <dbReference type="SAM" id="Phobius"/>
    </source>
</evidence>
<accession>A0ABU1T3D5</accession>
<dbReference type="Gene3D" id="2.60.40.10">
    <property type="entry name" value="Immunoglobulins"/>
    <property type="match status" value="2"/>
</dbReference>
<gene>
    <name evidence="11" type="ORF">J2S36_001452</name>
</gene>
<keyword evidence="1" id="KW-0134">Cell wall</keyword>
<feature type="transmembrane region" description="Helical" evidence="6">
    <location>
        <begin position="564"/>
        <end position="585"/>
    </location>
</feature>
<evidence type="ECO:0000256" key="1">
    <source>
        <dbReference type="ARBA" id="ARBA00022512"/>
    </source>
</evidence>
<evidence type="ECO:0000259" key="10">
    <source>
        <dbReference type="Pfam" id="PF17802"/>
    </source>
</evidence>
<feature type="domain" description="Gram-positive cocci surface proteins LPxTG" evidence="8">
    <location>
        <begin position="555"/>
        <end position="592"/>
    </location>
</feature>
<dbReference type="Gene3D" id="2.60.40.740">
    <property type="match status" value="1"/>
</dbReference>
<evidence type="ECO:0000259" key="9">
    <source>
        <dbReference type="Pfam" id="PF16555"/>
    </source>
</evidence>
<evidence type="ECO:0000256" key="4">
    <source>
        <dbReference type="ARBA" id="ARBA00023088"/>
    </source>
</evidence>
<evidence type="ECO:0000256" key="3">
    <source>
        <dbReference type="ARBA" id="ARBA00022729"/>
    </source>
</evidence>
<keyword evidence="6" id="KW-0472">Membrane</keyword>
<evidence type="ECO:0000313" key="12">
    <source>
        <dbReference type="Proteomes" id="UP001266099"/>
    </source>
</evidence>
<evidence type="ECO:0000256" key="7">
    <source>
        <dbReference type="SAM" id="SignalP"/>
    </source>
</evidence>
<protein>
    <submittedName>
        <fullName evidence="11">LPXTG-motif cell wall-anchored protein</fullName>
    </submittedName>
</protein>
<feature type="domain" description="Gram-positive pilin subunit D1 N-terminal" evidence="9">
    <location>
        <begin position="49"/>
        <end position="227"/>
    </location>
</feature>
<feature type="domain" description="SpaA-like prealbumin fold" evidence="10">
    <location>
        <begin position="430"/>
        <end position="529"/>
    </location>
</feature>
<name>A0ABU1T3D5_9ACTO</name>
<feature type="signal peptide" evidence="7">
    <location>
        <begin position="1"/>
        <end position="28"/>
    </location>
</feature>
<evidence type="ECO:0000256" key="5">
    <source>
        <dbReference type="SAM" id="MobiDB-lite"/>
    </source>
</evidence>
<dbReference type="NCBIfam" id="NF033902">
    <property type="entry name" value="iso_D2_wall_anc"/>
    <property type="match status" value="1"/>
</dbReference>
<sequence>MKAKGFKRTLAAAVTGVALMGSSMAAFGAPPQPDPTPKAPWVQGEDSRTGSITIHKYEVGDKINATNDGREIKGDALANQTKLNGVKYKVTKVTSIDKAPGNNVTLDLTKYKDWNELATLVNKLNKDPNSADVHLEQTSKECTTGDTAQSPGECKVDNLTIGFYKVEEIDVSKAKRENEQTLLSGLTKAAPFYMTLPMAITKDPATTADGDKTANFLYTTHIYPKNQVAKATKSFVDEHKGVTQPGDNVEYQVKATINSDNADTLKGFAIYDQPSTHLFAPVDPPAAVGNDNAAETVKKVEVLNKNGIVMQEQTFSSPDDYKVIYADSWSDKNATAPNKTVFVKFTDAGLKKLAAAKKADPKAEASVTFKFTLDPQTAAGTEVTNEGGFILGKATDPWGGNENDPEPPQNPEDTVPNDPSDDPSLKFDNFVLTKKDKATDKVLKGAEFYLFDANNEVAAKKCAEDAAVNVADCNKALKFGDNSAKKFITEQDGTFKQNLVNGVYYLVEVKAPANYILPFEPQKIDIKKTVGGNYNFTATAYNVSVASGDEGSWFTLPTTGSTGVVLIVLIGAALITAGAVIFFVASKRRKEEEAVA</sequence>
<keyword evidence="6" id="KW-0812">Transmembrane</keyword>
<organism evidence="11 12">
    <name type="scientific">Arcanobacterium hippocoleae</name>
    <dbReference type="NCBI Taxonomy" id="149017"/>
    <lineage>
        <taxon>Bacteria</taxon>
        <taxon>Bacillati</taxon>
        <taxon>Actinomycetota</taxon>
        <taxon>Actinomycetes</taxon>
        <taxon>Actinomycetales</taxon>
        <taxon>Actinomycetaceae</taxon>
        <taxon>Arcanobacterium</taxon>
    </lineage>
</organism>
<feature type="chain" id="PRO_5046824996" evidence="7">
    <location>
        <begin position="29"/>
        <end position="596"/>
    </location>
</feature>
<dbReference type="InterPro" id="IPR041033">
    <property type="entry name" value="SpaA_PFL_dom_1"/>
</dbReference>
<dbReference type="Pfam" id="PF16555">
    <property type="entry name" value="GramPos_pilinD1"/>
    <property type="match status" value="1"/>
</dbReference>
<dbReference type="RefSeq" id="WP_309956962.1">
    <property type="nucleotide sequence ID" value="NZ_JAVDUJ010000001.1"/>
</dbReference>
<comment type="caution">
    <text evidence="11">The sequence shown here is derived from an EMBL/GenBank/DDBJ whole genome shotgun (WGS) entry which is preliminary data.</text>
</comment>
<dbReference type="EMBL" id="JAVDUJ010000001">
    <property type="protein sequence ID" value="MDR6939909.1"/>
    <property type="molecule type" value="Genomic_DNA"/>
</dbReference>
<keyword evidence="3 7" id="KW-0732">Signal</keyword>
<dbReference type="Proteomes" id="UP001266099">
    <property type="component" value="Unassembled WGS sequence"/>
</dbReference>
<feature type="region of interest" description="Disordered" evidence="5">
    <location>
        <begin position="384"/>
        <end position="423"/>
    </location>
</feature>
<keyword evidence="6" id="KW-1133">Transmembrane helix</keyword>
<proteinExistence type="predicted"/>